<dbReference type="Gene3D" id="2.40.320.10">
    <property type="entry name" value="Hypothetical Protein Pfu-838710-001"/>
    <property type="match status" value="1"/>
</dbReference>
<keyword evidence="5" id="KW-0010">Activator</keyword>
<dbReference type="InterPro" id="IPR008984">
    <property type="entry name" value="SMAD_FHA_dom_sf"/>
</dbReference>
<dbReference type="FunFam" id="2.60.200.20:FF:000019">
    <property type="entry name" value="Nuclear inhibitor of protein phosphatase"/>
    <property type="match status" value="1"/>
</dbReference>
<evidence type="ECO:0000256" key="7">
    <source>
        <dbReference type="ARBA" id="ARBA00023242"/>
    </source>
</evidence>
<dbReference type="PROSITE" id="PS50006">
    <property type="entry name" value="FHA_DOMAIN"/>
    <property type="match status" value="1"/>
</dbReference>
<dbReference type="Proteomes" id="UP000736164">
    <property type="component" value="Unassembled WGS sequence"/>
</dbReference>
<dbReference type="Gene3D" id="6.10.250.1290">
    <property type="match status" value="1"/>
</dbReference>
<sequence length="813" mass="89585">VQKLIIDEKKYYLFGRNPDICDFTIDHQSCSRVHAALVYHKHLKRVFLIDLNSTHGTFLGHIRLEPHKPQQVPIDSTVSFGASTRVYTLREKPQTQPSTAAGDSKTGEDEELKGLLGLPEEETELENLTEFNTAHNKRISTLTIEEGNLDIQRPKRKRRSSRVTFSDEEEIINPEDVDPSVGRFRNMVQTAVVPIKKKKMEGHGTLSLENTTARPMLNFSYSGGLYGDLPPTSNDSGAHTPGAHGGGTILGGLPLPFPNPAPDAVALALLEAWAVGVNAPQGSLLRLIGLHEPVRQVYGWVGDSVLLPCVDQGLKKLETYSWYYSKTSGPERILLVSVERSGTPRYTQSRHWDRKKIQLNNLSLLIQDLREADGGVYSCTGGVITSLTVFKDLPPVRKKLYVAAGDSIAEPCSGVPKTGGRTSPVQWSFQGIGDQNPLFLNSSSPSGGTDLNPERLTLLPNASILIRDILRTHAGDYTCWTDDHSGHRKRLVTLIVCVLTVTADKASAAHSSRAVLNCTLLCESGEGKNETVLLWTHGNGTDLGPSVVNTITTTSTGVTATLEIPFPHNTSLRCSVRVRGEDRVSVEHFIHGHGVNNTGQQHTVTMEAPPVTVMPVTGGTINMMEYLLQGSVLDHSLDSLLHRLRGLCDNMEPESFADHEMVYLLKGQQGNPFLLRARRSLDRPVSPWHLRYLGQPEVGDKSRHALVRNCVDVAASQSLPDFLNEMGFRMDHEFVAKGHMFRKGALKVVVCKLFRMLVPGNTESIEALSLSYLVELSVLAPAGQDTVSEDMRSFAEQLKPLVHLEKIDPKRHM</sequence>
<dbReference type="InterPro" id="IPR019095">
    <property type="entry name" value="Mediator_Med18"/>
</dbReference>
<evidence type="ECO:0000256" key="1">
    <source>
        <dbReference type="ARBA" id="ARBA00004123"/>
    </source>
</evidence>
<dbReference type="PANTHER" id="PTHR13321">
    <property type="entry name" value="MEDIATOR OF RNA POLYMERASE II TRANSCRIPTION, SUBUNIT 18"/>
    <property type="match status" value="1"/>
</dbReference>
<dbReference type="Gene3D" id="2.60.40.10">
    <property type="entry name" value="Immunoglobulins"/>
    <property type="match status" value="2"/>
</dbReference>
<protein>
    <recommendedName>
        <fullName evidence="3">Mediator of RNA polymerase II transcription subunit 18</fullName>
    </recommendedName>
    <alternativeName>
        <fullName evidence="9">Mediator complex subunit 18</fullName>
    </alternativeName>
</protein>
<dbReference type="GO" id="GO:0006369">
    <property type="term" value="P:termination of RNA polymerase II transcription"/>
    <property type="evidence" value="ECO:0007669"/>
    <property type="project" value="TreeGrafter"/>
</dbReference>
<dbReference type="InterPro" id="IPR013106">
    <property type="entry name" value="Ig_V-set"/>
</dbReference>
<name>A0A8J7T9U7_ATRSP</name>
<feature type="region of interest" description="Disordered" evidence="10">
    <location>
        <begin position="91"/>
        <end position="111"/>
    </location>
</feature>
<dbReference type="InterPro" id="IPR036179">
    <property type="entry name" value="Ig-like_dom_sf"/>
</dbReference>
<feature type="domain" description="Ig-like" evidence="12">
    <location>
        <begin position="280"/>
        <end position="380"/>
    </location>
</feature>
<feature type="non-terminal residue" evidence="13">
    <location>
        <position position="1"/>
    </location>
</feature>
<comment type="similarity">
    <text evidence="2">Belongs to the Mediator complex subunit 18 family.</text>
</comment>
<proteinExistence type="inferred from homology"/>
<evidence type="ECO:0000256" key="9">
    <source>
        <dbReference type="ARBA" id="ARBA00032012"/>
    </source>
</evidence>
<reference evidence="13" key="1">
    <citation type="journal article" date="2021" name="Cell">
        <title>Tracing the genetic footprints of vertebrate landing in non-teleost ray-finned fishes.</title>
        <authorList>
            <person name="Bi X."/>
            <person name="Wang K."/>
            <person name="Yang L."/>
            <person name="Pan H."/>
            <person name="Jiang H."/>
            <person name="Wei Q."/>
            <person name="Fang M."/>
            <person name="Yu H."/>
            <person name="Zhu C."/>
            <person name="Cai Y."/>
            <person name="He Y."/>
            <person name="Gan X."/>
            <person name="Zeng H."/>
            <person name="Yu D."/>
            <person name="Zhu Y."/>
            <person name="Jiang H."/>
            <person name="Qiu Q."/>
            <person name="Yang H."/>
            <person name="Zhang Y.E."/>
            <person name="Wang W."/>
            <person name="Zhu M."/>
            <person name="He S."/>
            <person name="Zhang G."/>
        </authorList>
    </citation>
    <scope>NUCLEOTIDE SEQUENCE</scope>
    <source>
        <strain evidence="13">Allg_001</strain>
    </source>
</reference>
<keyword evidence="7" id="KW-0539">Nucleus</keyword>
<organism evidence="13 14">
    <name type="scientific">Atractosteus spatula</name>
    <name type="common">Alligator gar</name>
    <name type="synonym">Lepisosteus spatula</name>
    <dbReference type="NCBI Taxonomy" id="7917"/>
    <lineage>
        <taxon>Eukaryota</taxon>
        <taxon>Metazoa</taxon>
        <taxon>Chordata</taxon>
        <taxon>Craniata</taxon>
        <taxon>Vertebrata</taxon>
        <taxon>Euteleostomi</taxon>
        <taxon>Actinopterygii</taxon>
        <taxon>Neopterygii</taxon>
        <taxon>Holostei</taxon>
        <taxon>Semionotiformes</taxon>
        <taxon>Lepisosteidae</taxon>
        <taxon>Atractosteus</taxon>
    </lineage>
</organism>
<dbReference type="Pfam" id="PF09637">
    <property type="entry name" value="Med18"/>
    <property type="match status" value="1"/>
</dbReference>
<dbReference type="AlphaFoldDB" id="A0A8J7T9U7"/>
<dbReference type="SMART" id="SM00240">
    <property type="entry name" value="FHA"/>
    <property type="match status" value="1"/>
</dbReference>
<evidence type="ECO:0000313" key="13">
    <source>
        <dbReference type="EMBL" id="MBN3315011.1"/>
    </source>
</evidence>
<dbReference type="Pfam" id="PF00498">
    <property type="entry name" value="FHA"/>
    <property type="match status" value="1"/>
</dbReference>
<evidence type="ECO:0000259" key="12">
    <source>
        <dbReference type="PROSITE" id="PS50835"/>
    </source>
</evidence>
<comment type="caution">
    <text evidence="13">The sequence shown here is derived from an EMBL/GenBank/DDBJ whole genome shotgun (WGS) entry which is preliminary data.</text>
</comment>
<dbReference type="SUPFAM" id="SSF49879">
    <property type="entry name" value="SMAD/FHA domain"/>
    <property type="match status" value="1"/>
</dbReference>
<evidence type="ECO:0000256" key="8">
    <source>
        <dbReference type="ARBA" id="ARBA00025687"/>
    </source>
</evidence>
<evidence type="ECO:0000256" key="4">
    <source>
        <dbReference type="ARBA" id="ARBA00023015"/>
    </source>
</evidence>
<dbReference type="InterPro" id="IPR003599">
    <property type="entry name" value="Ig_sub"/>
</dbReference>
<dbReference type="InterPro" id="IPR007110">
    <property type="entry name" value="Ig-like_dom"/>
</dbReference>
<dbReference type="InterPro" id="IPR013783">
    <property type="entry name" value="Ig-like_fold"/>
</dbReference>
<evidence type="ECO:0000256" key="2">
    <source>
        <dbReference type="ARBA" id="ARBA00009814"/>
    </source>
</evidence>
<dbReference type="PROSITE" id="PS50835">
    <property type="entry name" value="IG_LIKE"/>
    <property type="match status" value="1"/>
</dbReference>
<dbReference type="FunFam" id="2.40.320.10:FF:000001">
    <property type="entry name" value="Mediator of RNA polymerase II transcription subunit 18"/>
    <property type="match status" value="1"/>
</dbReference>
<keyword evidence="6" id="KW-0804">Transcription</keyword>
<evidence type="ECO:0000256" key="5">
    <source>
        <dbReference type="ARBA" id="ARBA00023159"/>
    </source>
</evidence>
<dbReference type="PANTHER" id="PTHR13321:SF2">
    <property type="entry name" value="MEDIATOR OF RNA POLYMERASE II TRANSCRIPTION SUBUNIT 18"/>
    <property type="match status" value="1"/>
</dbReference>
<evidence type="ECO:0000256" key="6">
    <source>
        <dbReference type="ARBA" id="ARBA00023163"/>
    </source>
</evidence>
<dbReference type="Pfam" id="PF07686">
    <property type="entry name" value="V-set"/>
    <property type="match status" value="1"/>
</dbReference>
<keyword evidence="14" id="KW-1185">Reference proteome</keyword>
<evidence type="ECO:0000313" key="14">
    <source>
        <dbReference type="Proteomes" id="UP000736164"/>
    </source>
</evidence>
<comment type="subcellular location">
    <subcellularLocation>
        <location evidence="1">Nucleus</location>
    </subcellularLocation>
</comment>
<feature type="non-terminal residue" evidence="13">
    <location>
        <position position="813"/>
    </location>
</feature>
<dbReference type="GO" id="GO:0003712">
    <property type="term" value="F:transcription coregulator activity"/>
    <property type="evidence" value="ECO:0007669"/>
    <property type="project" value="InterPro"/>
</dbReference>
<dbReference type="GO" id="GO:0006357">
    <property type="term" value="P:regulation of transcription by RNA polymerase II"/>
    <property type="evidence" value="ECO:0007669"/>
    <property type="project" value="InterPro"/>
</dbReference>
<evidence type="ECO:0000256" key="10">
    <source>
        <dbReference type="SAM" id="MobiDB-lite"/>
    </source>
</evidence>
<dbReference type="GO" id="GO:0070847">
    <property type="term" value="C:core mediator complex"/>
    <property type="evidence" value="ECO:0007669"/>
    <property type="project" value="TreeGrafter"/>
</dbReference>
<dbReference type="SUPFAM" id="SSF48726">
    <property type="entry name" value="Immunoglobulin"/>
    <property type="match status" value="2"/>
</dbReference>
<dbReference type="CDD" id="cd22674">
    <property type="entry name" value="FHA_PPP1R8"/>
    <property type="match status" value="1"/>
</dbReference>
<keyword evidence="4" id="KW-0805">Transcription regulation</keyword>
<dbReference type="EMBL" id="JAAWVO010019108">
    <property type="protein sequence ID" value="MBN3315011.1"/>
    <property type="molecule type" value="Genomic_DNA"/>
</dbReference>
<gene>
    <name evidence="13" type="primary">Ppp1r8</name>
    <name evidence="13" type="ORF">GTO95_0008148</name>
</gene>
<feature type="domain" description="FHA" evidence="11">
    <location>
        <begin position="12"/>
        <end position="64"/>
    </location>
</feature>
<evidence type="ECO:0000259" key="11">
    <source>
        <dbReference type="PROSITE" id="PS50006"/>
    </source>
</evidence>
<evidence type="ECO:0000256" key="3">
    <source>
        <dbReference type="ARBA" id="ARBA00019612"/>
    </source>
</evidence>
<dbReference type="InterPro" id="IPR000253">
    <property type="entry name" value="FHA_dom"/>
</dbReference>
<dbReference type="Gene3D" id="2.60.200.20">
    <property type="match status" value="1"/>
</dbReference>
<dbReference type="SMART" id="SM00409">
    <property type="entry name" value="IG"/>
    <property type="match status" value="2"/>
</dbReference>
<accession>A0A8J7T9U7</accession>
<comment type="function">
    <text evidence="8">Component of the Mediator complex, a coactivator involved in the regulated transcription of nearly all RNA polymerase II-dependent genes. Mediator functions as a bridge to convey information from gene-specific regulatory proteins to the basal RNA polymerase II transcription machinery. Mediator is recruited to promoters by direct interactions with regulatory proteins and serves as a scaffold for the assembly of a functional preinitiation complex with RNA polymerase II and the general transcription factors.</text>
</comment>
<dbReference type="GO" id="GO:0016592">
    <property type="term" value="C:mediator complex"/>
    <property type="evidence" value="ECO:0007669"/>
    <property type="project" value="InterPro"/>
</dbReference>